<keyword evidence="2" id="KW-1185">Reference proteome</keyword>
<dbReference type="Pfam" id="PF13551">
    <property type="entry name" value="HTH_29"/>
    <property type="match status" value="1"/>
</dbReference>
<dbReference type="EMBL" id="QUNO01000026">
    <property type="protein sequence ID" value="REH28600.1"/>
    <property type="molecule type" value="Genomic_DNA"/>
</dbReference>
<name>A0A3E0GUM6_9PSEU</name>
<dbReference type="AlphaFoldDB" id="A0A3E0GUM6"/>
<reference evidence="1 2" key="1">
    <citation type="submission" date="2018-08" db="EMBL/GenBank/DDBJ databases">
        <title>Genomic Encyclopedia of Archaeal and Bacterial Type Strains, Phase II (KMG-II): from individual species to whole genera.</title>
        <authorList>
            <person name="Goeker M."/>
        </authorList>
    </citation>
    <scope>NUCLEOTIDE SEQUENCE [LARGE SCALE GENOMIC DNA]</scope>
    <source>
        <strain evidence="1 2">DSM 45791</strain>
    </source>
</reference>
<dbReference type="SUPFAM" id="SSF48295">
    <property type="entry name" value="TrpR-like"/>
    <property type="match status" value="1"/>
</dbReference>
<evidence type="ECO:0000313" key="1">
    <source>
        <dbReference type="EMBL" id="REH28600.1"/>
    </source>
</evidence>
<dbReference type="InterPro" id="IPR010921">
    <property type="entry name" value="Trp_repressor/repl_initiator"/>
</dbReference>
<protein>
    <submittedName>
        <fullName evidence="1">Helix-turn-helix protein</fullName>
    </submittedName>
</protein>
<organism evidence="1 2">
    <name type="scientific">Kutzneria buriramensis</name>
    <dbReference type="NCBI Taxonomy" id="1045776"/>
    <lineage>
        <taxon>Bacteria</taxon>
        <taxon>Bacillati</taxon>
        <taxon>Actinomycetota</taxon>
        <taxon>Actinomycetes</taxon>
        <taxon>Pseudonocardiales</taxon>
        <taxon>Pseudonocardiaceae</taxon>
        <taxon>Kutzneria</taxon>
    </lineage>
</organism>
<gene>
    <name evidence="1" type="ORF">BCF44_12642</name>
</gene>
<sequence length="61" mass="7177">MRHRLAVLRHVEEVTGNLAMACRYFGSTRPTYRNWLHRYEAEGVDGPHDRSKRPRTGPSQR</sequence>
<comment type="caution">
    <text evidence="1">The sequence shown here is derived from an EMBL/GenBank/DDBJ whole genome shotgun (WGS) entry which is preliminary data.</text>
</comment>
<proteinExistence type="predicted"/>
<dbReference type="GO" id="GO:0043565">
    <property type="term" value="F:sequence-specific DNA binding"/>
    <property type="evidence" value="ECO:0007669"/>
    <property type="project" value="InterPro"/>
</dbReference>
<accession>A0A3E0GUM6</accession>
<dbReference type="RefSeq" id="WP_170218161.1">
    <property type="nucleotide sequence ID" value="NZ_CP144375.1"/>
</dbReference>
<dbReference type="Proteomes" id="UP000256269">
    <property type="component" value="Unassembled WGS sequence"/>
</dbReference>
<evidence type="ECO:0000313" key="2">
    <source>
        <dbReference type="Proteomes" id="UP000256269"/>
    </source>
</evidence>